<dbReference type="Pfam" id="PF23774">
    <property type="entry name" value="TPR_GEMI5"/>
    <property type="match status" value="1"/>
</dbReference>
<dbReference type="GO" id="GO:0000387">
    <property type="term" value="P:spliceosomal snRNP assembly"/>
    <property type="evidence" value="ECO:0007669"/>
    <property type="project" value="TreeGrafter"/>
</dbReference>
<dbReference type="EMBL" id="JBBCAQ010000003">
    <property type="protein sequence ID" value="KAK7605061.1"/>
    <property type="molecule type" value="Genomic_DNA"/>
</dbReference>
<dbReference type="Pfam" id="PF23775">
    <property type="entry name" value="Beta-prop_RIG_2nd"/>
    <property type="match status" value="1"/>
</dbReference>
<feature type="domain" description="Gem-associated protein 5 second beta-propeller" evidence="6">
    <location>
        <begin position="381"/>
        <end position="686"/>
    </location>
</feature>
<evidence type="ECO:0000256" key="1">
    <source>
        <dbReference type="ARBA" id="ARBA00022574"/>
    </source>
</evidence>
<feature type="region of interest" description="Disordered" evidence="4">
    <location>
        <begin position="1311"/>
        <end position="1365"/>
    </location>
</feature>
<feature type="compositionally biased region" description="Basic and acidic residues" evidence="4">
    <location>
        <begin position="1323"/>
        <end position="1334"/>
    </location>
</feature>
<reference evidence="7 8" key="1">
    <citation type="submission" date="2024-03" db="EMBL/GenBank/DDBJ databases">
        <title>Adaptation during the transition from Ophiocordyceps entomopathogen to insect associate is accompanied by gene loss and intensified selection.</title>
        <authorList>
            <person name="Ward C.M."/>
            <person name="Onetto C.A."/>
            <person name="Borneman A.R."/>
        </authorList>
    </citation>
    <scope>NUCLEOTIDE SEQUENCE [LARGE SCALE GENOMIC DNA]</scope>
    <source>
        <strain evidence="7">AWRI1</strain>
        <tissue evidence="7">Single Adult Female</tissue>
    </source>
</reference>
<protein>
    <recommendedName>
        <fullName evidence="9">Gem-associated protein 5</fullName>
    </recommendedName>
</protein>
<keyword evidence="2" id="KW-0677">Repeat</keyword>
<dbReference type="InterPro" id="IPR001680">
    <property type="entry name" value="WD40_rpt"/>
</dbReference>
<dbReference type="GO" id="GO:0032797">
    <property type="term" value="C:SMN complex"/>
    <property type="evidence" value="ECO:0007669"/>
    <property type="project" value="TreeGrafter"/>
</dbReference>
<dbReference type="SUPFAM" id="SSF50978">
    <property type="entry name" value="WD40 repeat-like"/>
    <property type="match status" value="2"/>
</dbReference>
<dbReference type="InterPro" id="IPR015943">
    <property type="entry name" value="WD40/YVTN_repeat-like_dom_sf"/>
</dbReference>
<evidence type="ECO:0000313" key="7">
    <source>
        <dbReference type="EMBL" id="KAK7605061.1"/>
    </source>
</evidence>
<organism evidence="7 8">
    <name type="scientific">Parthenolecanium corni</name>
    <dbReference type="NCBI Taxonomy" id="536013"/>
    <lineage>
        <taxon>Eukaryota</taxon>
        <taxon>Metazoa</taxon>
        <taxon>Ecdysozoa</taxon>
        <taxon>Arthropoda</taxon>
        <taxon>Hexapoda</taxon>
        <taxon>Insecta</taxon>
        <taxon>Pterygota</taxon>
        <taxon>Neoptera</taxon>
        <taxon>Paraneoptera</taxon>
        <taxon>Hemiptera</taxon>
        <taxon>Sternorrhyncha</taxon>
        <taxon>Coccoidea</taxon>
        <taxon>Coccidae</taxon>
        <taxon>Parthenolecanium</taxon>
    </lineage>
</organism>
<dbReference type="PROSITE" id="PS50082">
    <property type="entry name" value="WD_REPEATS_2"/>
    <property type="match status" value="3"/>
</dbReference>
<dbReference type="GO" id="GO:0005634">
    <property type="term" value="C:nucleus"/>
    <property type="evidence" value="ECO:0007669"/>
    <property type="project" value="TreeGrafter"/>
</dbReference>
<evidence type="ECO:0000313" key="8">
    <source>
        <dbReference type="Proteomes" id="UP001367676"/>
    </source>
</evidence>
<feature type="region of interest" description="Disordered" evidence="4">
    <location>
        <begin position="1229"/>
        <end position="1255"/>
    </location>
</feature>
<dbReference type="PROSITE" id="PS00678">
    <property type="entry name" value="WD_REPEATS_1"/>
    <property type="match status" value="1"/>
</dbReference>
<feature type="repeat" description="WD" evidence="3">
    <location>
        <begin position="619"/>
        <end position="653"/>
    </location>
</feature>
<feature type="domain" description="Gem-associated protein 5 TPR" evidence="5">
    <location>
        <begin position="829"/>
        <end position="1029"/>
    </location>
</feature>
<proteinExistence type="predicted"/>
<feature type="compositionally biased region" description="Polar residues" evidence="4">
    <location>
        <begin position="1311"/>
        <end position="1321"/>
    </location>
</feature>
<dbReference type="Pfam" id="PF00400">
    <property type="entry name" value="WD40"/>
    <property type="match status" value="1"/>
</dbReference>
<accession>A0AAN9YAB1</accession>
<dbReference type="InterPro" id="IPR052640">
    <property type="entry name" value="Gemin-5"/>
</dbReference>
<name>A0AAN9YAB1_9HEMI</name>
<dbReference type="Gene3D" id="2.130.10.10">
    <property type="entry name" value="YVTN repeat-like/Quinoprotein amine dehydrogenase"/>
    <property type="match status" value="2"/>
</dbReference>
<dbReference type="InterPro" id="IPR036322">
    <property type="entry name" value="WD40_repeat_dom_sf"/>
</dbReference>
<evidence type="ECO:0000256" key="3">
    <source>
        <dbReference type="PROSITE-ProRule" id="PRU00221"/>
    </source>
</evidence>
<evidence type="ECO:0000256" key="2">
    <source>
        <dbReference type="ARBA" id="ARBA00022737"/>
    </source>
</evidence>
<keyword evidence="8" id="KW-1185">Reference proteome</keyword>
<dbReference type="PANTHER" id="PTHR46362">
    <property type="entry name" value="GEM-ASSOCIATED PROTEIN 5"/>
    <property type="match status" value="1"/>
</dbReference>
<dbReference type="PANTHER" id="PTHR46362:SF1">
    <property type="entry name" value="GEM-ASSOCIATED PROTEIN 5"/>
    <property type="match status" value="1"/>
</dbReference>
<dbReference type="Proteomes" id="UP001367676">
    <property type="component" value="Unassembled WGS sequence"/>
</dbReference>
<evidence type="ECO:0000259" key="5">
    <source>
        <dbReference type="Pfam" id="PF23774"/>
    </source>
</evidence>
<gene>
    <name evidence="7" type="ORF">V9T40_006247</name>
</gene>
<sequence>MDNFTLLPSANWNMSHMLVVNETGNICAYGSRGDILIIKNADKDNFGELDSKIISSALKNARVMGLAFVKCEIEGQMKELLASCGDDGRIKIWDYEQGIATHKAILKDKEITSPVKFVDIDYFPRSNCIVCITDHGYIAKWDLIQNKIWTFHVPVKGSLTCVAACPHADDLVAIGSQFGRVIVFSTKGEGKLIHRLLCHNSDVSSVSWCPVPYNVLQLSKPQPEGFNEEEFKNTDKTFLLASCCSDLTVYVSRAGTDNHCETLIKLPAKPLSNSSSRYAAKRNPNMERGRVLKWVYPLVMVTFTNFNEMISLYLSNFDNKSSLVEDKQSNEEVDFRVWSYSFDKIIVRSGFRKNYKEKPMVLPLLSGFIFSMDISCVNPDLLAIGTGDGKISVWNLSADDFIDIKTLSKKIDHKVMSIMWHPNYEGIFAFGTYEGRVGLFDVSQGGYTPTLFKTFHQKAVYRLCWAPPIYVDESNRAIDHKSKYCDNLYLLAVVDGDILQYNPRKMDELPVSLSHVVFSKHDKKCEKSISDMCYEPNRDVIVIGYRDGEIRLFSSTSNELVHVVAEQTKTILSITWHPETVFASSSQISPCRDWLAVAGEKVLVYDVPGEALPKKVATLEVHSSRVLHIAWNPHVDGRLVTCSGDSTAIIWDVINQAVIGRYTKHSAQILCGLWSRTNKDIVITGSSDFTCRVWSVSKDTVSTVEEKKKNYPVIEPFIVHALKGTETVEKQVLPKSSRNQTCFPSVSQEFHGSILLDEVFEEAIIKHDPNLAKTISVKCPKHNSSIQNDSSTALEDSWVDLGQDDLLSSDSPENSCKNGAKKSPHGYSDLFGSKENLINLMCQEERYLEESGSGNYLILVQARDGLKTKITEAMEKNKVTKSLLTLAASVSPKLYKDACHVYIEQMIRADNIFEAVNFQLALGLDSEAISLLCDKKRFREAFAIARLRLNDDSLVKDVLTKWIHFCTSCGSYRLAAHCYMFLNEEEKASLLLSRSKLPKDAFLAARLLKFYQPDRAMELATECFRRHLSSFNSQSIEEMFVSFSELKFLEPWYLLWKYFTEEKPSTASITKWTIGILKNKHSIPDDFIKSNDKTDFEKLESAIVDNSFQMSGEELNLYVSAQAALYILGLADPNYSASGLRHFVRALYMCYNFRMVNSNQVYSDKAYPMMRLLKLMFPKGVLKTCELNQVDRTVPLRKSINAYVCDFVITWLIACDDLPKSLKNLYQPTPSGNDAVESKSGDEPSESGENPANIVDLDTSANIEAALEIIANRKTKVEKITVLFFKFLDDILDTDTVEYFKNIKKLKELDSSSAAHSTMPSVSKDESSSMKKQEVIVTNDHEEEIVSSSNSVSTPNGSLGEGDGKHCEGKLSASLADTLCNEVDQSELKNLRNAVEKFEKERMSAPNPFIFIFMLKVFLSRQKEAEPQLVSELEMLLERTIEERHIMED</sequence>
<comment type="caution">
    <text evidence="7">The sequence shown here is derived from an EMBL/GenBank/DDBJ whole genome shotgun (WGS) entry which is preliminary data.</text>
</comment>
<dbReference type="GO" id="GO:0003730">
    <property type="term" value="F:mRNA 3'-UTR binding"/>
    <property type="evidence" value="ECO:0007669"/>
    <property type="project" value="TreeGrafter"/>
</dbReference>
<dbReference type="InterPro" id="IPR019775">
    <property type="entry name" value="WD40_repeat_CS"/>
</dbReference>
<dbReference type="SMART" id="SM00320">
    <property type="entry name" value="WD40"/>
    <property type="match status" value="9"/>
</dbReference>
<dbReference type="InterPro" id="IPR056424">
    <property type="entry name" value="Beta-prop_GEMI5_2nd"/>
</dbReference>
<feature type="repeat" description="WD" evidence="3">
    <location>
        <begin position="662"/>
        <end position="704"/>
    </location>
</feature>
<feature type="repeat" description="WD" evidence="3">
    <location>
        <begin position="80"/>
        <end position="103"/>
    </location>
</feature>
<evidence type="ECO:0000259" key="6">
    <source>
        <dbReference type="Pfam" id="PF23775"/>
    </source>
</evidence>
<evidence type="ECO:0008006" key="9">
    <source>
        <dbReference type="Google" id="ProtNLM"/>
    </source>
</evidence>
<dbReference type="PROSITE" id="PS50294">
    <property type="entry name" value="WD_REPEATS_REGION"/>
    <property type="match status" value="1"/>
</dbReference>
<evidence type="ECO:0000256" key="4">
    <source>
        <dbReference type="SAM" id="MobiDB-lite"/>
    </source>
</evidence>
<dbReference type="InterPro" id="IPR056421">
    <property type="entry name" value="TPR_GEMI5"/>
</dbReference>
<keyword evidence="1 3" id="KW-0853">WD repeat</keyword>